<dbReference type="EMBL" id="JANPWB010000001">
    <property type="protein sequence ID" value="KAJ1218353.1"/>
    <property type="molecule type" value="Genomic_DNA"/>
</dbReference>
<evidence type="ECO:0008006" key="3">
    <source>
        <dbReference type="Google" id="ProtNLM"/>
    </source>
</evidence>
<accession>A0AAV7WZ46</accession>
<gene>
    <name evidence="1" type="ORF">NDU88_005933</name>
</gene>
<proteinExistence type="predicted"/>
<dbReference type="AlphaFoldDB" id="A0AAV7WZ46"/>
<evidence type="ECO:0000313" key="1">
    <source>
        <dbReference type="EMBL" id="KAJ1218353.1"/>
    </source>
</evidence>
<sequence>MVAPTYEIPNQDMLKEWAENYADSSKRMMSIIIRYADIDRSNTLKEIDTLRQEVKDHPDQELITRTEEDMMEHLKNYELFIKDRKTIKFKWGKLDYRRGHIYTFSNRFDTIRKQTLSEILQAKKQAGFRRASLSLVLTSKRTRRVVMQETLVLQRTNPQ</sequence>
<organism evidence="1 2">
    <name type="scientific">Pleurodeles waltl</name>
    <name type="common">Iberian ribbed newt</name>
    <dbReference type="NCBI Taxonomy" id="8319"/>
    <lineage>
        <taxon>Eukaryota</taxon>
        <taxon>Metazoa</taxon>
        <taxon>Chordata</taxon>
        <taxon>Craniata</taxon>
        <taxon>Vertebrata</taxon>
        <taxon>Euteleostomi</taxon>
        <taxon>Amphibia</taxon>
        <taxon>Batrachia</taxon>
        <taxon>Caudata</taxon>
        <taxon>Salamandroidea</taxon>
        <taxon>Salamandridae</taxon>
        <taxon>Pleurodelinae</taxon>
        <taxon>Pleurodeles</taxon>
    </lineage>
</organism>
<protein>
    <recommendedName>
        <fullName evidence="3">EF-hand domain-containing protein</fullName>
    </recommendedName>
</protein>
<name>A0AAV7WZ46_PLEWA</name>
<reference evidence="1" key="1">
    <citation type="journal article" date="2022" name="bioRxiv">
        <title>Sequencing and chromosome-scale assembly of the giantPleurodeles waltlgenome.</title>
        <authorList>
            <person name="Brown T."/>
            <person name="Elewa A."/>
            <person name="Iarovenko S."/>
            <person name="Subramanian E."/>
            <person name="Araus A.J."/>
            <person name="Petzold A."/>
            <person name="Susuki M."/>
            <person name="Suzuki K.-i.T."/>
            <person name="Hayashi T."/>
            <person name="Toyoda A."/>
            <person name="Oliveira C."/>
            <person name="Osipova E."/>
            <person name="Leigh N.D."/>
            <person name="Simon A."/>
            <person name="Yun M.H."/>
        </authorList>
    </citation>
    <scope>NUCLEOTIDE SEQUENCE</scope>
    <source>
        <strain evidence="1">20211129_DDA</strain>
        <tissue evidence="1">Liver</tissue>
    </source>
</reference>
<evidence type="ECO:0000313" key="2">
    <source>
        <dbReference type="Proteomes" id="UP001066276"/>
    </source>
</evidence>
<comment type="caution">
    <text evidence="1">The sequence shown here is derived from an EMBL/GenBank/DDBJ whole genome shotgun (WGS) entry which is preliminary data.</text>
</comment>
<dbReference type="Proteomes" id="UP001066276">
    <property type="component" value="Chromosome 1_1"/>
</dbReference>
<keyword evidence="2" id="KW-1185">Reference proteome</keyword>